<dbReference type="Proteomes" id="UP000712281">
    <property type="component" value="Unassembled WGS sequence"/>
</dbReference>
<dbReference type="EMBL" id="QGKW02000276">
    <property type="protein sequence ID" value="KAF2608322.1"/>
    <property type="molecule type" value="Genomic_DNA"/>
</dbReference>
<accession>A0A8S9LP42</accession>
<protein>
    <submittedName>
        <fullName evidence="1">Uncharacterized protein</fullName>
    </submittedName>
</protein>
<proteinExistence type="predicted"/>
<evidence type="ECO:0000313" key="2">
    <source>
        <dbReference type="Proteomes" id="UP000712281"/>
    </source>
</evidence>
<reference evidence="1" key="1">
    <citation type="submission" date="2019-12" db="EMBL/GenBank/DDBJ databases">
        <title>Genome sequencing and annotation of Brassica cretica.</title>
        <authorList>
            <person name="Studholme D.J."/>
            <person name="Sarris P.F."/>
        </authorList>
    </citation>
    <scope>NUCLEOTIDE SEQUENCE</scope>
    <source>
        <strain evidence="1">PFS-001/15</strain>
        <tissue evidence="1">Leaf</tissue>
    </source>
</reference>
<gene>
    <name evidence="1" type="ORF">F2Q68_00043269</name>
</gene>
<organism evidence="1 2">
    <name type="scientific">Brassica cretica</name>
    <name type="common">Mustard</name>
    <dbReference type="NCBI Taxonomy" id="69181"/>
    <lineage>
        <taxon>Eukaryota</taxon>
        <taxon>Viridiplantae</taxon>
        <taxon>Streptophyta</taxon>
        <taxon>Embryophyta</taxon>
        <taxon>Tracheophyta</taxon>
        <taxon>Spermatophyta</taxon>
        <taxon>Magnoliopsida</taxon>
        <taxon>eudicotyledons</taxon>
        <taxon>Gunneridae</taxon>
        <taxon>Pentapetalae</taxon>
        <taxon>rosids</taxon>
        <taxon>malvids</taxon>
        <taxon>Brassicales</taxon>
        <taxon>Brassicaceae</taxon>
        <taxon>Brassiceae</taxon>
        <taxon>Brassica</taxon>
    </lineage>
</organism>
<name>A0A8S9LP42_BRACR</name>
<dbReference type="AlphaFoldDB" id="A0A8S9LP42"/>
<comment type="caution">
    <text evidence="1">The sequence shown here is derived from an EMBL/GenBank/DDBJ whole genome shotgun (WGS) entry which is preliminary data.</text>
</comment>
<sequence>MDLLVHLEGEDDNLFNGKIISPIDALQLAILEVECWRKASRKEKMNEDHNDYATLLGWSLKDQMGNESFGLRACNKSLSDLYAEMTRLLWAASCMIYIKILDPLRD</sequence>
<evidence type="ECO:0000313" key="1">
    <source>
        <dbReference type="EMBL" id="KAF2608322.1"/>
    </source>
</evidence>